<reference evidence="9 10" key="1">
    <citation type="submission" date="2018-08" db="EMBL/GenBank/DDBJ databases">
        <title>Meiothermus terrae DSM 26712 genome sequencing project.</title>
        <authorList>
            <person name="Da Costa M.S."/>
            <person name="Albuquerque L."/>
            <person name="Raposo P."/>
            <person name="Froufe H.J.C."/>
            <person name="Barroso C.S."/>
            <person name="Egas C."/>
        </authorList>
    </citation>
    <scope>NUCLEOTIDE SEQUENCE [LARGE SCALE GENOMIC DNA]</scope>
    <source>
        <strain evidence="9 10">DSM 26712</strain>
    </source>
</reference>
<feature type="transmembrane region" description="Helical" evidence="8">
    <location>
        <begin position="249"/>
        <end position="269"/>
    </location>
</feature>
<keyword evidence="3" id="KW-0813">Transport</keyword>
<dbReference type="InterPro" id="IPR038770">
    <property type="entry name" value="Na+/solute_symporter_sf"/>
</dbReference>
<evidence type="ECO:0000313" key="9">
    <source>
        <dbReference type="EMBL" id="RIH80957.1"/>
    </source>
</evidence>
<dbReference type="PANTHER" id="PTHR36838">
    <property type="entry name" value="AUXIN EFFLUX CARRIER FAMILY PROTEIN"/>
    <property type="match status" value="1"/>
</dbReference>
<dbReference type="AlphaFoldDB" id="A0A399E888"/>
<keyword evidence="4" id="KW-1003">Cell membrane</keyword>
<dbReference type="GO" id="GO:0055085">
    <property type="term" value="P:transmembrane transport"/>
    <property type="evidence" value="ECO:0007669"/>
    <property type="project" value="InterPro"/>
</dbReference>
<feature type="transmembrane region" description="Helical" evidence="8">
    <location>
        <begin position="38"/>
        <end position="57"/>
    </location>
</feature>
<organism evidence="9 10">
    <name type="scientific">Calidithermus terrae</name>
    <dbReference type="NCBI Taxonomy" id="1408545"/>
    <lineage>
        <taxon>Bacteria</taxon>
        <taxon>Thermotogati</taxon>
        <taxon>Deinococcota</taxon>
        <taxon>Deinococci</taxon>
        <taxon>Thermales</taxon>
        <taxon>Thermaceae</taxon>
        <taxon>Calidithermus</taxon>
    </lineage>
</organism>
<comment type="caution">
    <text evidence="9">The sequence shown here is derived from an EMBL/GenBank/DDBJ whole genome shotgun (WGS) entry which is preliminary data.</text>
</comment>
<evidence type="ECO:0000313" key="10">
    <source>
        <dbReference type="Proteomes" id="UP000265715"/>
    </source>
</evidence>
<evidence type="ECO:0000256" key="2">
    <source>
        <dbReference type="ARBA" id="ARBA00010145"/>
    </source>
</evidence>
<feature type="transmembrane region" description="Helical" evidence="8">
    <location>
        <begin position="134"/>
        <end position="154"/>
    </location>
</feature>
<evidence type="ECO:0000256" key="3">
    <source>
        <dbReference type="ARBA" id="ARBA00022448"/>
    </source>
</evidence>
<evidence type="ECO:0000256" key="5">
    <source>
        <dbReference type="ARBA" id="ARBA00022692"/>
    </source>
</evidence>
<dbReference type="RefSeq" id="WP_119316324.1">
    <property type="nucleotide sequence ID" value="NZ_QXDL01000210.1"/>
</dbReference>
<evidence type="ECO:0000256" key="1">
    <source>
        <dbReference type="ARBA" id="ARBA00004651"/>
    </source>
</evidence>
<dbReference type="Pfam" id="PF03547">
    <property type="entry name" value="Mem_trans"/>
    <property type="match status" value="1"/>
</dbReference>
<proteinExistence type="inferred from homology"/>
<keyword evidence="5 8" id="KW-0812">Transmembrane</keyword>
<comment type="similarity">
    <text evidence="2">Belongs to the auxin efflux carrier (TC 2.A.69) family.</text>
</comment>
<dbReference type="EMBL" id="QXDL01000210">
    <property type="protein sequence ID" value="RIH80957.1"/>
    <property type="molecule type" value="Genomic_DNA"/>
</dbReference>
<dbReference type="InterPro" id="IPR004776">
    <property type="entry name" value="Mem_transp_PIN-like"/>
</dbReference>
<keyword evidence="6 8" id="KW-1133">Transmembrane helix</keyword>
<evidence type="ECO:0000256" key="4">
    <source>
        <dbReference type="ARBA" id="ARBA00022475"/>
    </source>
</evidence>
<keyword evidence="10" id="KW-1185">Reference proteome</keyword>
<gene>
    <name evidence="9" type="ORF">Mterra_03413</name>
</gene>
<sequence>MEAISSALVPISLLIALGFGLRRCNFVAEGFWPQLDRVNYWILFPSLLFINLATARLSEVPGWPLVLSVWGGLLGCSLLMLLLRPWLAATPQAFTSVFQGGIRFNSYVALGTLPVLFAGGGALAAILVAVTVPLVNVLCVLVLSLFASHQALRWREVLRSVLTNPLIVACALGAVFNLTGSGLGSLEPTLRALGQASLACGLMSVGATLRFEHLLEGVGPILASMLFKFVALPVLTAGLGLLLGVPTPVLAVVTFFQSLPTASASFVLARQMGGDEKLMAAILTVQTVAAFATMPLLYGWLR</sequence>
<protein>
    <submittedName>
        <fullName evidence="9">Auxin efflux carrier</fullName>
    </submittedName>
</protein>
<dbReference type="Proteomes" id="UP000265715">
    <property type="component" value="Unassembled WGS sequence"/>
</dbReference>
<evidence type="ECO:0000256" key="8">
    <source>
        <dbReference type="SAM" id="Phobius"/>
    </source>
</evidence>
<feature type="transmembrane region" description="Helical" evidence="8">
    <location>
        <begin position="63"/>
        <end position="83"/>
    </location>
</feature>
<evidence type="ECO:0000256" key="6">
    <source>
        <dbReference type="ARBA" id="ARBA00022989"/>
    </source>
</evidence>
<feature type="transmembrane region" description="Helical" evidence="8">
    <location>
        <begin position="221"/>
        <end position="243"/>
    </location>
</feature>
<evidence type="ECO:0000256" key="7">
    <source>
        <dbReference type="ARBA" id="ARBA00023136"/>
    </source>
</evidence>
<keyword evidence="7 8" id="KW-0472">Membrane</keyword>
<dbReference type="OrthoDB" id="261788at2"/>
<feature type="transmembrane region" description="Helical" evidence="8">
    <location>
        <begin position="6"/>
        <end position="26"/>
    </location>
</feature>
<name>A0A399E888_9DEIN</name>
<feature type="transmembrane region" description="Helical" evidence="8">
    <location>
        <begin position="104"/>
        <end position="128"/>
    </location>
</feature>
<feature type="transmembrane region" description="Helical" evidence="8">
    <location>
        <begin position="166"/>
        <end position="186"/>
    </location>
</feature>
<dbReference type="GO" id="GO:0005886">
    <property type="term" value="C:plasma membrane"/>
    <property type="evidence" value="ECO:0007669"/>
    <property type="project" value="UniProtKB-SubCell"/>
</dbReference>
<comment type="subcellular location">
    <subcellularLocation>
        <location evidence="1">Cell membrane</location>
        <topology evidence="1">Multi-pass membrane protein</topology>
    </subcellularLocation>
</comment>
<accession>A0A399E888</accession>
<feature type="transmembrane region" description="Helical" evidence="8">
    <location>
        <begin position="281"/>
        <end position="301"/>
    </location>
</feature>
<dbReference type="PANTHER" id="PTHR36838:SF4">
    <property type="entry name" value="AUXIN EFFLUX CARRIER FAMILY PROTEIN"/>
    <property type="match status" value="1"/>
</dbReference>
<dbReference type="Gene3D" id="1.20.1530.20">
    <property type="match status" value="1"/>
</dbReference>